<keyword evidence="5" id="KW-1185">Reference proteome</keyword>
<evidence type="ECO:0000313" key="5">
    <source>
        <dbReference type="Proteomes" id="UP000610760"/>
    </source>
</evidence>
<reference evidence="4" key="1">
    <citation type="submission" date="2020-08" db="EMBL/GenBank/DDBJ databases">
        <title>Genome public.</title>
        <authorList>
            <person name="Liu C."/>
            <person name="Sun Q."/>
        </authorList>
    </citation>
    <scope>NUCLEOTIDE SEQUENCE</scope>
    <source>
        <strain evidence="4">NSJ-33</strain>
    </source>
</reference>
<evidence type="ECO:0000259" key="3">
    <source>
        <dbReference type="PROSITE" id="PS50075"/>
    </source>
</evidence>
<proteinExistence type="predicted"/>
<dbReference type="PROSITE" id="PS00012">
    <property type="entry name" value="PHOSPHOPANTETHEINE"/>
    <property type="match status" value="1"/>
</dbReference>
<accession>A0A926E1Z4</accession>
<dbReference type="Gene3D" id="3.40.50.1000">
    <property type="entry name" value="HAD superfamily/HAD-like"/>
    <property type="match status" value="1"/>
</dbReference>
<dbReference type="AlphaFoldDB" id="A0A926E1Z4"/>
<sequence>MNKDAILRCLSKVVGLPVEDLSSIPPEQELSEIGLDSLRFIELIVALEDEFQIEIRDSDLLFQKFSTLSNLYSMLSSYLAPVKKCLILDCDNVLWKGIAGEEEIVIDDDIIALHKELVRLYEKGVLLCICSKNEPETIHSAFQDERMLLKQEHILLSKVNQKDKASNIREIADELSLFPDSFVFADDMPYELGLVSALLPEVETILVDYSNGNFIEKIKGFFPQAEGGERNRTVLYREQKEREKQRVCCGSVEEYNASLQTVVICQEASASQAERLSELSSRTNRFNLSGSRYSKQEILEMLSRPDYQVVSLEVTDIYGDMGIVGMGVLHQNCIEGFMISCRVFDRGLEEILLQKLQSLSDAPLTGIYQANDKNKGYADFYADHGVTTDE</sequence>
<evidence type="ECO:0000256" key="1">
    <source>
        <dbReference type="ARBA" id="ARBA00022450"/>
    </source>
</evidence>
<dbReference type="InterPro" id="IPR036736">
    <property type="entry name" value="ACP-like_sf"/>
</dbReference>
<dbReference type="InterPro" id="IPR010033">
    <property type="entry name" value="HAD_SF_ppase_IIIC"/>
</dbReference>
<gene>
    <name evidence="4" type="ORF">H8710_08720</name>
</gene>
<organism evidence="4 5">
    <name type="scientific">Fumia xinanensis</name>
    <dbReference type="NCBI Taxonomy" id="2763659"/>
    <lineage>
        <taxon>Bacteria</taxon>
        <taxon>Bacillati</taxon>
        <taxon>Bacillota</taxon>
        <taxon>Clostridia</taxon>
        <taxon>Eubacteriales</taxon>
        <taxon>Oscillospiraceae</taxon>
        <taxon>Fumia</taxon>
    </lineage>
</organism>
<protein>
    <submittedName>
        <fullName evidence="4">HAD-IIIC family phosphatase</fullName>
    </submittedName>
</protein>
<dbReference type="InterPro" id="IPR020806">
    <property type="entry name" value="PKS_PP-bd"/>
</dbReference>
<keyword evidence="2" id="KW-0597">Phosphoprotein</keyword>
<dbReference type="SMART" id="SM00823">
    <property type="entry name" value="PKS_PP"/>
    <property type="match status" value="1"/>
</dbReference>
<name>A0A926E1Z4_9FIRM</name>
<dbReference type="SUPFAM" id="SSF56784">
    <property type="entry name" value="HAD-like"/>
    <property type="match status" value="1"/>
</dbReference>
<dbReference type="InterPro" id="IPR009081">
    <property type="entry name" value="PP-bd_ACP"/>
</dbReference>
<dbReference type="InterPro" id="IPR023214">
    <property type="entry name" value="HAD_sf"/>
</dbReference>
<dbReference type="Proteomes" id="UP000610760">
    <property type="component" value="Unassembled WGS sequence"/>
</dbReference>
<dbReference type="PROSITE" id="PS50075">
    <property type="entry name" value="CARRIER"/>
    <property type="match status" value="1"/>
</dbReference>
<comment type="caution">
    <text evidence="4">The sequence shown here is derived from an EMBL/GenBank/DDBJ whole genome shotgun (WGS) entry which is preliminary data.</text>
</comment>
<dbReference type="NCBIfam" id="TIGR01686">
    <property type="entry name" value="FkbH"/>
    <property type="match status" value="1"/>
</dbReference>
<dbReference type="Pfam" id="PF00550">
    <property type="entry name" value="PP-binding"/>
    <property type="match status" value="1"/>
</dbReference>
<dbReference type="SUPFAM" id="SSF47336">
    <property type="entry name" value="ACP-like"/>
    <property type="match status" value="1"/>
</dbReference>
<dbReference type="RefSeq" id="WP_249295142.1">
    <property type="nucleotide sequence ID" value="NZ_JACRSV010000002.1"/>
</dbReference>
<feature type="domain" description="Carrier" evidence="3">
    <location>
        <begin position="1"/>
        <end position="79"/>
    </location>
</feature>
<dbReference type="Gene3D" id="1.10.1200.10">
    <property type="entry name" value="ACP-like"/>
    <property type="match status" value="1"/>
</dbReference>
<keyword evidence="1" id="KW-0596">Phosphopantetheine</keyword>
<dbReference type="InterPro" id="IPR006162">
    <property type="entry name" value="Ppantetheine_attach_site"/>
</dbReference>
<dbReference type="NCBIfam" id="TIGR01681">
    <property type="entry name" value="HAD-SF-IIIC"/>
    <property type="match status" value="1"/>
</dbReference>
<dbReference type="GO" id="GO:0031177">
    <property type="term" value="F:phosphopantetheine binding"/>
    <property type="evidence" value="ECO:0007669"/>
    <property type="project" value="InterPro"/>
</dbReference>
<evidence type="ECO:0000313" key="4">
    <source>
        <dbReference type="EMBL" id="MBC8560149.1"/>
    </source>
</evidence>
<evidence type="ECO:0000256" key="2">
    <source>
        <dbReference type="ARBA" id="ARBA00022553"/>
    </source>
</evidence>
<dbReference type="InterPro" id="IPR036412">
    <property type="entry name" value="HAD-like_sf"/>
</dbReference>
<dbReference type="InterPro" id="IPR010037">
    <property type="entry name" value="FkbH_domain"/>
</dbReference>
<dbReference type="EMBL" id="JACRSV010000002">
    <property type="protein sequence ID" value="MBC8560149.1"/>
    <property type="molecule type" value="Genomic_DNA"/>
</dbReference>